<dbReference type="Gene3D" id="3.20.20.70">
    <property type="entry name" value="Aldolase class I"/>
    <property type="match status" value="1"/>
</dbReference>
<reference evidence="6 7" key="1">
    <citation type="submission" date="2020-08" db="EMBL/GenBank/DDBJ databases">
        <title>Genomic Encyclopedia of Type Strains, Phase IV (KMG-IV): sequencing the most valuable type-strain genomes for metagenomic binning, comparative biology and taxonomic classification.</title>
        <authorList>
            <person name="Goeker M."/>
        </authorList>
    </citation>
    <scope>NUCLEOTIDE SEQUENCE [LARGE SCALE GENOMIC DNA]</scope>
    <source>
        <strain evidence="6 7">DSM 5391</strain>
    </source>
</reference>
<evidence type="ECO:0000256" key="3">
    <source>
        <dbReference type="SAM" id="MobiDB-lite"/>
    </source>
</evidence>
<dbReference type="RefSeq" id="WP_184526894.1">
    <property type="nucleotide sequence ID" value="NZ_JACHGK010000009.1"/>
</dbReference>
<dbReference type="Proteomes" id="UP000531594">
    <property type="component" value="Unassembled WGS sequence"/>
</dbReference>
<feature type="region of interest" description="Disordered" evidence="3">
    <location>
        <begin position="464"/>
        <end position="492"/>
    </location>
</feature>
<evidence type="ECO:0000259" key="5">
    <source>
        <dbReference type="Pfam" id="PF01645"/>
    </source>
</evidence>
<feature type="transmembrane region" description="Helical" evidence="4">
    <location>
        <begin position="6"/>
        <end position="27"/>
    </location>
</feature>
<proteinExistence type="inferred from homology"/>
<accession>A0A7X0HSP4</accession>
<dbReference type="EMBL" id="JACHGK010000009">
    <property type="protein sequence ID" value="MBB6446154.1"/>
    <property type="molecule type" value="Genomic_DNA"/>
</dbReference>
<evidence type="ECO:0000256" key="2">
    <source>
        <dbReference type="PIRNR" id="PIRNR006429"/>
    </source>
</evidence>
<feature type="domain" description="Glutamate synthase" evidence="5">
    <location>
        <begin position="121"/>
        <end position="425"/>
    </location>
</feature>
<dbReference type="PANTHER" id="PTHR43819:SF1">
    <property type="entry name" value="ARCHAEAL-TYPE GLUTAMATE SYNTHASE [NADPH]"/>
    <property type="match status" value="1"/>
</dbReference>
<dbReference type="InterPro" id="IPR013785">
    <property type="entry name" value="Aldolase_TIM"/>
</dbReference>
<protein>
    <submittedName>
        <fullName evidence="6">Glutamate synthase domain-containing protein 2</fullName>
    </submittedName>
</protein>
<comment type="similarity">
    <text evidence="1 2">Belongs to the glutamate synthase family.</text>
</comment>
<keyword evidence="4" id="KW-1133">Transmembrane helix</keyword>
<evidence type="ECO:0000256" key="4">
    <source>
        <dbReference type="SAM" id="Phobius"/>
    </source>
</evidence>
<dbReference type="GO" id="GO:0015930">
    <property type="term" value="F:glutamate synthase activity"/>
    <property type="evidence" value="ECO:0007669"/>
    <property type="project" value="InterPro"/>
</dbReference>
<keyword evidence="4" id="KW-0812">Transmembrane</keyword>
<gene>
    <name evidence="6" type="ORF">HNR53_002804</name>
</gene>
<comment type="caution">
    <text evidence="6">The sequence shown here is derived from an EMBL/GenBank/DDBJ whole genome shotgun (WGS) entry which is preliminary data.</text>
</comment>
<dbReference type="Pfam" id="PF01645">
    <property type="entry name" value="Glu_synthase"/>
    <property type="match status" value="1"/>
</dbReference>
<dbReference type="PANTHER" id="PTHR43819">
    <property type="entry name" value="ARCHAEAL-TYPE GLUTAMATE SYNTHASE [NADPH]"/>
    <property type="match status" value="1"/>
</dbReference>
<evidence type="ECO:0000313" key="6">
    <source>
        <dbReference type="EMBL" id="MBB6446154.1"/>
    </source>
</evidence>
<dbReference type="PIRSF" id="PIRSF006429">
    <property type="entry name" value="GOGAT_lg_2"/>
    <property type="match status" value="1"/>
</dbReference>
<dbReference type="InterPro" id="IPR024188">
    <property type="entry name" value="GltB"/>
</dbReference>
<evidence type="ECO:0000256" key="1">
    <source>
        <dbReference type="ARBA" id="ARBA00009716"/>
    </source>
</evidence>
<name>A0A7X0HSP4_9BACI</name>
<organism evidence="6 7">
    <name type="scientific">Bacillus benzoevorans</name>
    <dbReference type="NCBI Taxonomy" id="1456"/>
    <lineage>
        <taxon>Bacteria</taxon>
        <taxon>Bacillati</taxon>
        <taxon>Bacillota</taxon>
        <taxon>Bacilli</taxon>
        <taxon>Bacillales</taxon>
        <taxon>Bacillaceae</taxon>
        <taxon>Bacillus</taxon>
    </lineage>
</organism>
<dbReference type="SUPFAM" id="SSF51395">
    <property type="entry name" value="FMN-linked oxidoreductases"/>
    <property type="match status" value="1"/>
</dbReference>
<evidence type="ECO:0000313" key="7">
    <source>
        <dbReference type="Proteomes" id="UP000531594"/>
    </source>
</evidence>
<sequence>MQTILLFLNLAMLLIIVVMALSIVIGWRSIMKKIVMKFGKIILTDNYQENIMELMPGLRHVGIQNMLENSLRAQIGTVLYRPLGSSKKWPHLDPITFIPAQTSPFPVAGDEPVDMAVTIGPKAKKPMQIDIPLIVSGMGYGVGLSEQARMSLAQATKNVGTAINSGEGGILPEELKAAGKYILQFSRTEWSKQEQEIKRADMIEIKLGQGAVCGMGKVIPPKDLQGRARELMGLEENENAVIYEQFFENQTFEDLKELVIELRKITGGVPIGAKMGAGGKIEEDIDRLIELGVDFISIDGGQAAMKEAPPILADDFGIPTLHAVVRTVNHLEKRKLREQISLIVSGGLLVPGHFLKVLALGADAVNIGSAMLFALTHTQSLKAVPFEPPTQTVWYNGKLKDLFNMEDGAQSAEKFLTASVEEMKLGLRAMGKRSLKELSKQDLVSYDELTAKMTGIPYTFNAWDSGSQNEDKSAQNEKTQQNGKSRELEKSQ</sequence>
<dbReference type="AlphaFoldDB" id="A0A7X0HSP4"/>
<keyword evidence="4" id="KW-0472">Membrane</keyword>
<dbReference type="InterPro" id="IPR002932">
    <property type="entry name" value="Glu_synthdom"/>
</dbReference>
<keyword evidence="7" id="KW-1185">Reference proteome</keyword>
<dbReference type="GO" id="GO:0006537">
    <property type="term" value="P:glutamate biosynthetic process"/>
    <property type="evidence" value="ECO:0007669"/>
    <property type="project" value="InterPro"/>
</dbReference>
<dbReference type="CDD" id="cd02808">
    <property type="entry name" value="GltS_FMN"/>
    <property type="match status" value="1"/>
</dbReference>